<dbReference type="GO" id="GO:0008299">
    <property type="term" value="P:isoprenoid biosynthetic process"/>
    <property type="evidence" value="ECO:0007669"/>
    <property type="project" value="UniProtKB-ARBA"/>
</dbReference>
<dbReference type="PANTHER" id="PTHR35201:SF4">
    <property type="entry name" value="BETA-PINACENE SYNTHASE-RELATED"/>
    <property type="match status" value="1"/>
</dbReference>
<evidence type="ECO:0000256" key="7">
    <source>
        <dbReference type="SAM" id="Coils"/>
    </source>
</evidence>
<organism evidence="8 9">
    <name type="scientific">Crucibulum laeve</name>
    <dbReference type="NCBI Taxonomy" id="68775"/>
    <lineage>
        <taxon>Eukaryota</taxon>
        <taxon>Fungi</taxon>
        <taxon>Dikarya</taxon>
        <taxon>Basidiomycota</taxon>
        <taxon>Agaricomycotina</taxon>
        <taxon>Agaricomycetes</taxon>
        <taxon>Agaricomycetidae</taxon>
        <taxon>Agaricales</taxon>
        <taxon>Agaricineae</taxon>
        <taxon>Nidulariaceae</taxon>
        <taxon>Crucibulum</taxon>
    </lineage>
</organism>
<proteinExistence type="inferred from homology"/>
<keyword evidence="9" id="KW-1185">Reference proteome</keyword>
<keyword evidence="3 6" id="KW-0479">Metal-binding</keyword>
<dbReference type="InterPro" id="IPR034686">
    <property type="entry name" value="Terpene_cyclase-like_2"/>
</dbReference>
<evidence type="ECO:0000256" key="2">
    <source>
        <dbReference type="ARBA" id="ARBA00006333"/>
    </source>
</evidence>
<comment type="similarity">
    <text evidence="2 6">Belongs to the terpene synthase family.</text>
</comment>
<evidence type="ECO:0000256" key="3">
    <source>
        <dbReference type="ARBA" id="ARBA00022723"/>
    </source>
</evidence>
<dbReference type="SUPFAM" id="SSF48576">
    <property type="entry name" value="Terpenoid synthases"/>
    <property type="match status" value="1"/>
</dbReference>
<evidence type="ECO:0000256" key="5">
    <source>
        <dbReference type="ARBA" id="ARBA00023239"/>
    </source>
</evidence>
<evidence type="ECO:0000256" key="1">
    <source>
        <dbReference type="ARBA" id="ARBA00001946"/>
    </source>
</evidence>
<dbReference type="AlphaFoldDB" id="A0A5C3LRZ7"/>
<dbReference type="Proteomes" id="UP000308652">
    <property type="component" value="Unassembled WGS sequence"/>
</dbReference>
<evidence type="ECO:0000313" key="8">
    <source>
        <dbReference type="EMBL" id="TFK35387.1"/>
    </source>
</evidence>
<accession>A0A5C3LRZ7</accession>
<dbReference type="Gene3D" id="1.10.600.10">
    <property type="entry name" value="Farnesyl Diphosphate Synthase"/>
    <property type="match status" value="1"/>
</dbReference>
<dbReference type="GO" id="GO:0046872">
    <property type="term" value="F:metal ion binding"/>
    <property type="evidence" value="ECO:0007669"/>
    <property type="project" value="UniProtKB-KW"/>
</dbReference>
<gene>
    <name evidence="8" type="ORF">BDQ12DRAFT_726132</name>
</gene>
<dbReference type="PANTHER" id="PTHR35201">
    <property type="entry name" value="TERPENE SYNTHASE"/>
    <property type="match status" value="1"/>
</dbReference>
<dbReference type="InterPro" id="IPR008949">
    <property type="entry name" value="Isoprenoid_synthase_dom_sf"/>
</dbReference>
<feature type="coiled-coil region" evidence="7">
    <location>
        <begin position="124"/>
        <end position="151"/>
    </location>
</feature>
<dbReference type="EMBL" id="ML213622">
    <property type="protein sequence ID" value="TFK35387.1"/>
    <property type="molecule type" value="Genomic_DNA"/>
</dbReference>
<evidence type="ECO:0000256" key="4">
    <source>
        <dbReference type="ARBA" id="ARBA00022842"/>
    </source>
</evidence>
<keyword evidence="5 6" id="KW-0456">Lyase</keyword>
<evidence type="ECO:0000313" key="9">
    <source>
        <dbReference type="Proteomes" id="UP000308652"/>
    </source>
</evidence>
<evidence type="ECO:0000256" key="6">
    <source>
        <dbReference type="RuleBase" id="RU366034"/>
    </source>
</evidence>
<comment type="cofactor">
    <cofactor evidence="1 6">
        <name>Mg(2+)</name>
        <dbReference type="ChEBI" id="CHEBI:18420"/>
    </cofactor>
</comment>
<name>A0A5C3LRZ7_9AGAR</name>
<keyword evidence="7" id="KW-0175">Coiled coil</keyword>
<dbReference type="Pfam" id="PF19086">
    <property type="entry name" value="Terpene_syn_C_2"/>
    <property type="match status" value="1"/>
</dbReference>
<dbReference type="OrthoDB" id="6486656at2759"/>
<dbReference type="GO" id="GO:0010333">
    <property type="term" value="F:terpene synthase activity"/>
    <property type="evidence" value="ECO:0007669"/>
    <property type="project" value="InterPro"/>
</dbReference>
<sequence length="366" mass="42079">MTIACQSPAPPTPHSGSSDFLKRPVGQNFLDIPFKTCFQVRQYNNSTIAPVISDVQRYFVDNWPWKSNEECQSFLHAGFEFSALLGYPDMLPECIRPFLIYIVWGFLIDDAVDSWSLQELKIFLKGCYRMLKEYDCQVEEEEEEEERESQSIYLTMMRDIFHQIMATEISDPSAPSAARNLCRGTCQWLLTTASIAERKCAMHSTSLETYLEFRVQDTGMWLSKEMIAWACGRPIKQHLWEDSNIKLLDNLTSRHVSLANDLFSYRREIEVAKQTGTGEVSKAIVNAVVFVIQERALDEQDAILFLWNYLSKLEMEMLKVEEAIKLTYSGGDLNEVERHIECMKALCAGSIAWSSRCKRYSTPLSN</sequence>
<dbReference type="EC" id="4.2.3.-" evidence="6"/>
<keyword evidence="4 6" id="KW-0460">Magnesium</keyword>
<protein>
    <recommendedName>
        <fullName evidence="6">Terpene synthase</fullName>
        <ecNumber evidence="6">4.2.3.-</ecNumber>
    </recommendedName>
</protein>
<reference evidence="8 9" key="1">
    <citation type="journal article" date="2019" name="Nat. Ecol. Evol.">
        <title>Megaphylogeny resolves global patterns of mushroom evolution.</title>
        <authorList>
            <person name="Varga T."/>
            <person name="Krizsan K."/>
            <person name="Foldi C."/>
            <person name="Dima B."/>
            <person name="Sanchez-Garcia M."/>
            <person name="Sanchez-Ramirez S."/>
            <person name="Szollosi G.J."/>
            <person name="Szarkandi J.G."/>
            <person name="Papp V."/>
            <person name="Albert L."/>
            <person name="Andreopoulos W."/>
            <person name="Angelini C."/>
            <person name="Antonin V."/>
            <person name="Barry K.W."/>
            <person name="Bougher N.L."/>
            <person name="Buchanan P."/>
            <person name="Buyck B."/>
            <person name="Bense V."/>
            <person name="Catcheside P."/>
            <person name="Chovatia M."/>
            <person name="Cooper J."/>
            <person name="Damon W."/>
            <person name="Desjardin D."/>
            <person name="Finy P."/>
            <person name="Geml J."/>
            <person name="Haridas S."/>
            <person name="Hughes K."/>
            <person name="Justo A."/>
            <person name="Karasinski D."/>
            <person name="Kautmanova I."/>
            <person name="Kiss B."/>
            <person name="Kocsube S."/>
            <person name="Kotiranta H."/>
            <person name="LaButti K.M."/>
            <person name="Lechner B.E."/>
            <person name="Liimatainen K."/>
            <person name="Lipzen A."/>
            <person name="Lukacs Z."/>
            <person name="Mihaltcheva S."/>
            <person name="Morgado L.N."/>
            <person name="Niskanen T."/>
            <person name="Noordeloos M.E."/>
            <person name="Ohm R.A."/>
            <person name="Ortiz-Santana B."/>
            <person name="Ovrebo C."/>
            <person name="Racz N."/>
            <person name="Riley R."/>
            <person name="Savchenko A."/>
            <person name="Shiryaev A."/>
            <person name="Soop K."/>
            <person name="Spirin V."/>
            <person name="Szebenyi C."/>
            <person name="Tomsovsky M."/>
            <person name="Tulloss R.E."/>
            <person name="Uehling J."/>
            <person name="Grigoriev I.V."/>
            <person name="Vagvolgyi C."/>
            <person name="Papp T."/>
            <person name="Martin F.M."/>
            <person name="Miettinen O."/>
            <person name="Hibbett D.S."/>
            <person name="Nagy L.G."/>
        </authorList>
    </citation>
    <scope>NUCLEOTIDE SEQUENCE [LARGE SCALE GENOMIC DNA]</scope>
    <source>
        <strain evidence="8 9">CBS 166.37</strain>
    </source>
</reference>